<dbReference type="OrthoDB" id="5378762at2"/>
<evidence type="ECO:0000313" key="3">
    <source>
        <dbReference type="Proteomes" id="UP000192674"/>
    </source>
</evidence>
<dbReference type="RefSeq" id="WP_160096764.1">
    <property type="nucleotide sequence ID" value="NZ_FWXV01000005.1"/>
</dbReference>
<reference evidence="2 3" key="1">
    <citation type="submission" date="2017-04" db="EMBL/GenBank/DDBJ databases">
        <authorList>
            <person name="Afonso C.L."/>
            <person name="Miller P.J."/>
            <person name="Scott M.A."/>
            <person name="Spackman E."/>
            <person name="Goraichik I."/>
            <person name="Dimitrov K.M."/>
            <person name="Suarez D.L."/>
            <person name="Swayne D.E."/>
        </authorList>
    </citation>
    <scope>NUCLEOTIDE SEQUENCE [LARGE SCALE GENOMIC DNA]</scope>
    <source>
        <strain evidence="2 3">DSM 43828</strain>
    </source>
</reference>
<keyword evidence="3" id="KW-1185">Reference proteome</keyword>
<dbReference type="Gene3D" id="3.40.50.300">
    <property type="entry name" value="P-loop containing nucleotide triphosphate hydrolases"/>
    <property type="match status" value="1"/>
</dbReference>
<organism evidence="2 3">
    <name type="scientific">Kibdelosporangium aridum</name>
    <dbReference type="NCBI Taxonomy" id="2030"/>
    <lineage>
        <taxon>Bacteria</taxon>
        <taxon>Bacillati</taxon>
        <taxon>Actinomycetota</taxon>
        <taxon>Actinomycetes</taxon>
        <taxon>Pseudonocardiales</taxon>
        <taxon>Pseudonocardiaceae</taxon>
        <taxon>Kibdelosporangium</taxon>
    </lineage>
</organism>
<dbReference type="SUPFAM" id="SSF52540">
    <property type="entry name" value="P-loop containing nucleoside triphosphate hydrolases"/>
    <property type="match status" value="1"/>
</dbReference>
<protein>
    <submittedName>
        <fullName evidence="2">AAA ATPase domain-containing protein</fullName>
    </submittedName>
</protein>
<feature type="domain" description="Orc1-like AAA ATPase" evidence="1">
    <location>
        <begin position="4"/>
        <end position="84"/>
    </location>
</feature>
<name>A0A1W2FBE7_KIBAR</name>
<dbReference type="InterPro" id="IPR027417">
    <property type="entry name" value="P-loop_NTPase"/>
</dbReference>
<evidence type="ECO:0000259" key="1">
    <source>
        <dbReference type="Pfam" id="PF13191"/>
    </source>
</evidence>
<dbReference type="AlphaFoldDB" id="A0A1W2FBE7"/>
<sequence>MRAQFVGRRGELDELTYRLRAGTGQVVLVSGEPGIGKTRLAHELTAVAEANGVLTSWGRAVQDDGSPSYWPFRMVLKVLARLHAPGALAGDLSLLVPEFGDGRRCRRESGSGSSRPSRST</sequence>
<proteinExistence type="predicted"/>
<dbReference type="Pfam" id="PF13191">
    <property type="entry name" value="AAA_16"/>
    <property type="match status" value="1"/>
</dbReference>
<dbReference type="Proteomes" id="UP000192674">
    <property type="component" value="Unassembled WGS sequence"/>
</dbReference>
<gene>
    <name evidence="2" type="ORF">SAMN05661093_05968</name>
</gene>
<dbReference type="InterPro" id="IPR041664">
    <property type="entry name" value="AAA_16"/>
</dbReference>
<dbReference type="EMBL" id="FWXV01000005">
    <property type="protein sequence ID" value="SMD18928.1"/>
    <property type="molecule type" value="Genomic_DNA"/>
</dbReference>
<accession>A0A1W2FBE7</accession>
<evidence type="ECO:0000313" key="2">
    <source>
        <dbReference type="EMBL" id="SMD18928.1"/>
    </source>
</evidence>